<sequence>MHEHAAVGLDEQQPGGEGQVGAETSGVVDGAAGDDEAHAERVTSHRGSAVGSPACEVLGAHGDIAAGPLPGCNETTANRVYRVNRARPRRCGGDTTADRAR</sequence>
<protein>
    <submittedName>
        <fullName evidence="2">Uncharacterized protein</fullName>
    </submittedName>
</protein>
<proteinExistence type="predicted"/>
<accession>A0ABP9HLF7</accession>
<name>A0ABP9HLF7_9ACTN</name>
<reference evidence="3" key="1">
    <citation type="journal article" date="2019" name="Int. J. Syst. Evol. Microbiol.">
        <title>The Global Catalogue of Microorganisms (GCM) 10K type strain sequencing project: providing services to taxonomists for standard genome sequencing and annotation.</title>
        <authorList>
            <consortium name="The Broad Institute Genomics Platform"/>
            <consortium name="The Broad Institute Genome Sequencing Center for Infectious Disease"/>
            <person name="Wu L."/>
            <person name="Ma J."/>
        </authorList>
    </citation>
    <scope>NUCLEOTIDE SEQUENCE [LARGE SCALE GENOMIC DNA]</scope>
    <source>
        <strain evidence="3">JCM 18126</strain>
    </source>
</reference>
<evidence type="ECO:0000256" key="1">
    <source>
        <dbReference type="SAM" id="MobiDB-lite"/>
    </source>
</evidence>
<dbReference type="Proteomes" id="UP001501195">
    <property type="component" value="Unassembled WGS sequence"/>
</dbReference>
<feature type="region of interest" description="Disordered" evidence="1">
    <location>
        <begin position="1"/>
        <end position="50"/>
    </location>
</feature>
<organism evidence="2 3">
    <name type="scientific">Kineococcus glutinatus</name>
    <dbReference type="NCBI Taxonomy" id="1070872"/>
    <lineage>
        <taxon>Bacteria</taxon>
        <taxon>Bacillati</taxon>
        <taxon>Actinomycetota</taxon>
        <taxon>Actinomycetes</taxon>
        <taxon>Kineosporiales</taxon>
        <taxon>Kineosporiaceae</taxon>
        <taxon>Kineococcus</taxon>
    </lineage>
</organism>
<evidence type="ECO:0000313" key="2">
    <source>
        <dbReference type="EMBL" id="GAA4973634.1"/>
    </source>
</evidence>
<evidence type="ECO:0000313" key="3">
    <source>
        <dbReference type="Proteomes" id="UP001501195"/>
    </source>
</evidence>
<gene>
    <name evidence="2" type="ORF">GCM10023225_13690</name>
</gene>
<comment type="caution">
    <text evidence="2">The sequence shown here is derived from an EMBL/GenBank/DDBJ whole genome shotgun (WGS) entry which is preliminary data.</text>
</comment>
<keyword evidence="3" id="KW-1185">Reference proteome</keyword>
<dbReference type="EMBL" id="BAABIL010000179">
    <property type="protein sequence ID" value="GAA4973634.1"/>
    <property type="molecule type" value="Genomic_DNA"/>
</dbReference>